<proteinExistence type="predicted"/>
<reference evidence="1 2" key="1">
    <citation type="submission" date="2022-10" db="EMBL/GenBank/DDBJ databases">
        <title>High-quality genome sequences of two octocoral-associated bacteria, Endozoicomonas euniceicola EF212 and Endozoicomonas gorgoniicola PS125.</title>
        <authorList>
            <person name="Chiou Y.-J."/>
            <person name="Chen Y.-H."/>
        </authorList>
    </citation>
    <scope>NUCLEOTIDE SEQUENCE [LARGE SCALE GENOMIC DNA]</scope>
    <source>
        <strain evidence="1 2">PS125</strain>
    </source>
</reference>
<keyword evidence="2" id="KW-1185">Reference proteome</keyword>
<evidence type="ECO:0000313" key="2">
    <source>
        <dbReference type="Proteomes" id="UP001209854"/>
    </source>
</evidence>
<dbReference type="RefSeq" id="WP_262567379.1">
    <property type="nucleotide sequence ID" value="NZ_JAPFCC010000001.1"/>
</dbReference>
<name>A0ABT3MSP5_9GAMM</name>
<evidence type="ECO:0000313" key="1">
    <source>
        <dbReference type="EMBL" id="MCW7552414.1"/>
    </source>
</evidence>
<organism evidence="1 2">
    <name type="scientific">Endozoicomonas gorgoniicola</name>
    <dbReference type="NCBI Taxonomy" id="1234144"/>
    <lineage>
        <taxon>Bacteria</taxon>
        <taxon>Pseudomonadati</taxon>
        <taxon>Pseudomonadota</taxon>
        <taxon>Gammaproteobacteria</taxon>
        <taxon>Oceanospirillales</taxon>
        <taxon>Endozoicomonadaceae</taxon>
        <taxon>Endozoicomonas</taxon>
    </lineage>
</organism>
<dbReference type="EMBL" id="JAPFCC010000001">
    <property type="protein sequence ID" value="MCW7552414.1"/>
    <property type="molecule type" value="Genomic_DNA"/>
</dbReference>
<comment type="caution">
    <text evidence="1">The sequence shown here is derived from an EMBL/GenBank/DDBJ whole genome shotgun (WGS) entry which is preliminary data.</text>
</comment>
<dbReference type="Proteomes" id="UP001209854">
    <property type="component" value="Unassembled WGS sequence"/>
</dbReference>
<sequence length="171" mass="19880">MTALIEKINITDKLSVFISLKVIAKTVYLVLQGKESKLFNGYEKLIDYINGLQNARECSYFFHSYYKKVKKLNKHYDFKSYFVWNGNNTASLAIKEALGIELGTFFELANLPNRLYAGKNGVNAQSILYSKPEILDSFNLSNLDYKSYEEWLRILVKMNGDSGKRERIFWK</sequence>
<accession>A0ABT3MSP5</accession>
<protein>
    <submittedName>
        <fullName evidence="1">Uncharacterized protein</fullName>
    </submittedName>
</protein>
<gene>
    <name evidence="1" type="ORF">NX722_07085</name>
</gene>